<dbReference type="EMBL" id="SMLL01000001">
    <property type="protein sequence ID" value="TFZ05007.1"/>
    <property type="molecule type" value="Genomic_DNA"/>
</dbReference>
<keyword evidence="2" id="KW-1185">Reference proteome</keyword>
<dbReference type="RefSeq" id="WP_135283890.1">
    <property type="nucleotide sequence ID" value="NZ_SMLL01000001.1"/>
</dbReference>
<evidence type="ECO:0000313" key="2">
    <source>
        <dbReference type="Proteomes" id="UP000297564"/>
    </source>
</evidence>
<reference evidence="1 2" key="1">
    <citation type="submission" date="2019-03" db="EMBL/GenBank/DDBJ databases">
        <title>Ramlibacter rhizophilus CCTCC AB2015357, whole genome shotgun sequence.</title>
        <authorList>
            <person name="Zhang X."/>
            <person name="Feng G."/>
            <person name="Zhu H."/>
        </authorList>
    </citation>
    <scope>NUCLEOTIDE SEQUENCE [LARGE SCALE GENOMIC DNA]</scope>
    <source>
        <strain evidence="1 2">CCTCC AB2015357</strain>
    </source>
</reference>
<proteinExistence type="predicted"/>
<dbReference type="OrthoDB" id="7376067at2"/>
<comment type="caution">
    <text evidence="1">The sequence shown here is derived from an EMBL/GenBank/DDBJ whole genome shotgun (WGS) entry which is preliminary data.</text>
</comment>
<evidence type="ECO:0000313" key="1">
    <source>
        <dbReference type="EMBL" id="TFZ05007.1"/>
    </source>
</evidence>
<protein>
    <submittedName>
        <fullName evidence="1">Uncharacterized protein</fullName>
    </submittedName>
</protein>
<sequence>MAQASSLRRLRGLALVLAGALAGCEGRLVADDAPASAPEVATLRPVDEVLAGAHIPTLDPATLNGAQIAKVVGAGPLCLFRYTSAGRPVLAFGLQADGAIGPGLVRLNGSLVQLEALRARVDPAGVMLAAGPVRLGVLVTGEGGRLPTQGRQVEADMGFEVAQALTVGYAGFLECRAGPPLAVK</sequence>
<gene>
    <name evidence="1" type="ORF">EZ242_04475</name>
</gene>
<dbReference type="Proteomes" id="UP000297564">
    <property type="component" value="Unassembled WGS sequence"/>
</dbReference>
<name>A0A4Z0C082_9BURK</name>
<organism evidence="1 2">
    <name type="scientific">Ramlibacter rhizophilus</name>
    <dbReference type="NCBI Taxonomy" id="1781167"/>
    <lineage>
        <taxon>Bacteria</taxon>
        <taxon>Pseudomonadati</taxon>
        <taxon>Pseudomonadota</taxon>
        <taxon>Betaproteobacteria</taxon>
        <taxon>Burkholderiales</taxon>
        <taxon>Comamonadaceae</taxon>
        <taxon>Ramlibacter</taxon>
    </lineage>
</organism>
<dbReference type="AlphaFoldDB" id="A0A4Z0C082"/>
<accession>A0A4Z0C082</accession>